<dbReference type="EMBL" id="BHVY01000010">
    <property type="protein sequence ID" value="GIJ92550.1"/>
    <property type="molecule type" value="Genomic_DNA"/>
</dbReference>
<name>A0A9P3BNH0_9EURO</name>
<dbReference type="Proteomes" id="UP001043456">
    <property type="component" value="Unassembled WGS sequence"/>
</dbReference>
<dbReference type="AlphaFoldDB" id="A0A9P3BNH0"/>
<dbReference type="PROSITE" id="PS50097">
    <property type="entry name" value="BTB"/>
    <property type="match status" value="1"/>
</dbReference>
<dbReference type="CDD" id="cd18186">
    <property type="entry name" value="BTB_POZ_ZBTB_KLHL-like"/>
    <property type="match status" value="1"/>
</dbReference>
<dbReference type="OrthoDB" id="1022638at2759"/>
<proteinExistence type="predicted"/>
<dbReference type="SUPFAM" id="SSF54695">
    <property type="entry name" value="POZ domain"/>
    <property type="match status" value="1"/>
</dbReference>
<evidence type="ECO:0000313" key="2">
    <source>
        <dbReference type="EMBL" id="GIJ92550.1"/>
    </source>
</evidence>
<reference evidence="2 3" key="1">
    <citation type="submission" date="2018-10" db="EMBL/GenBank/DDBJ databases">
        <title>Pan-genome distribution and transcriptional activeness of fungal secondary metabolism genes in Aspergillus section Fumigati.</title>
        <authorList>
            <person name="Takahashi H."/>
            <person name="Umemura M."/>
            <person name="Ninomiya A."/>
            <person name="Kusuya Y."/>
            <person name="Urayama S."/>
            <person name="Shimizu M."/>
            <person name="Watanabe A."/>
            <person name="Kamei K."/>
            <person name="Yaguchi T."/>
            <person name="Hagiwara D."/>
        </authorList>
    </citation>
    <scope>NUCLEOTIDE SEQUENCE [LARGE SCALE GENOMIC DNA]</scope>
    <source>
        <strain evidence="2 3">IFM 55266</strain>
    </source>
</reference>
<dbReference type="PANTHER" id="PTHR47843">
    <property type="entry name" value="BTB DOMAIN-CONTAINING PROTEIN-RELATED"/>
    <property type="match status" value="1"/>
</dbReference>
<dbReference type="PANTHER" id="PTHR47843:SF2">
    <property type="entry name" value="BTB DOMAIN-CONTAINING PROTEIN"/>
    <property type="match status" value="1"/>
</dbReference>
<dbReference type="Gene3D" id="3.30.710.10">
    <property type="entry name" value="Potassium Channel Kv1.1, Chain A"/>
    <property type="match status" value="1"/>
</dbReference>
<accession>A0A9P3BNH0</accession>
<feature type="domain" description="BTB" evidence="1">
    <location>
        <begin position="14"/>
        <end position="78"/>
    </location>
</feature>
<gene>
    <name evidence="2" type="ORF">Asppvi_001828</name>
</gene>
<dbReference type="RefSeq" id="XP_043163296.1">
    <property type="nucleotide sequence ID" value="XM_043307361.1"/>
</dbReference>
<protein>
    <recommendedName>
        <fullName evidence="1">BTB domain-containing protein</fullName>
    </recommendedName>
</protein>
<dbReference type="GeneID" id="67000440"/>
<sequence>MSSKRIRTSKEEGMVGDEQEVFTVHEGLIRASSPFFNNAMAHDWKESQQRTIHLPDDEPEIFAVYMHWLYRRTLPVFCNEPGLPGTSEYLDLVKAYVLGFKILDLRFRDSTIDAIVEKSESEARDGRCPCPSGEVVKYALDNTNESAPIRELLLDMCANWGRRTWLRLWADCLPQSFLFELASTLLDLRADSDWYPEAYEYHYRRSDEGNSPR</sequence>
<dbReference type="InterPro" id="IPR000210">
    <property type="entry name" value="BTB/POZ_dom"/>
</dbReference>
<evidence type="ECO:0000259" key="1">
    <source>
        <dbReference type="PROSITE" id="PS50097"/>
    </source>
</evidence>
<evidence type="ECO:0000313" key="3">
    <source>
        <dbReference type="Proteomes" id="UP001043456"/>
    </source>
</evidence>
<dbReference type="InterPro" id="IPR011333">
    <property type="entry name" value="SKP1/BTB/POZ_sf"/>
</dbReference>
<organism evidence="2 3">
    <name type="scientific">Aspergillus pseudoviridinutans</name>
    <dbReference type="NCBI Taxonomy" id="1517512"/>
    <lineage>
        <taxon>Eukaryota</taxon>
        <taxon>Fungi</taxon>
        <taxon>Dikarya</taxon>
        <taxon>Ascomycota</taxon>
        <taxon>Pezizomycotina</taxon>
        <taxon>Eurotiomycetes</taxon>
        <taxon>Eurotiomycetidae</taxon>
        <taxon>Eurotiales</taxon>
        <taxon>Aspergillaceae</taxon>
        <taxon>Aspergillus</taxon>
        <taxon>Aspergillus subgen. Fumigati</taxon>
    </lineage>
</organism>
<dbReference type="Pfam" id="PF00651">
    <property type="entry name" value="BTB"/>
    <property type="match status" value="1"/>
</dbReference>
<comment type="caution">
    <text evidence="2">The sequence shown here is derived from an EMBL/GenBank/DDBJ whole genome shotgun (WGS) entry which is preliminary data.</text>
</comment>
<keyword evidence="3" id="KW-1185">Reference proteome</keyword>